<evidence type="ECO:0000313" key="4">
    <source>
        <dbReference type="Proteomes" id="UP001603013"/>
    </source>
</evidence>
<feature type="compositionally biased region" description="Basic and acidic residues" evidence="1">
    <location>
        <begin position="110"/>
        <end position="120"/>
    </location>
</feature>
<dbReference type="PROSITE" id="PS51819">
    <property type="entry name" value="VOC"/>
    <property type="match status" value="1"/>
</dbReference>
<sequence length="140" mass="14988">MTVAKTSVLVLDCAEPERLAQFYASLLGADVEAGGDPDFVVLTGASGVLLTIRRDHGYAPPSWPRPDDAQQAHVRFLVAPEDLDEAEREAVALGARPITAAAQPFVPSPREGRRMEERTFADPAGHSFTLAPAPRGEGVR</sequence>
<dbReference type="PANTHER" id="PTHR35908:SF1">
    <property type="entry name" value="CONSERVED PROTEIN"/>
    <property type="match status" value="1"/>
</dbReference>
<dbReference type="RefSeq" id="WP_391937606.1">
    <property type="nucleotide sequence ID" value="NZ_JBIBSM010000026.1"/>
</dbReference>
<comment type="caution">
    <text evidence="3">The sequence shown here is derived from an EMBL/GenBank/DDBJ whole genome shotgun (WGS) entry which is preliminary data.</text>
</comment>
<gene>
    <name evidence="3" type="ORF">ACF05T_32970</name>
</gene>
<protein>
    <submittedName>
        <fullName evidence="3">VOC family protein</fullName>
    </submittedName>
</protein>
<evidence type="ECO:0000256" key="1">
    <source>
        <dbReference type="SAM" id="MobiDB-lite"/>
    </source>
</evidence>
<accession>A0ABW6YLP6</accession>
<dbReference type="EMBL" id="JBIBSM010000026">
    <property type="protein sequence ID" value="MFF8280822.1"/>
    <property type="molecule type" value="Genomic_DNA"/>
</dbReference>
<evidence type="ECO:0000313" key="3">
    <source>
        <dbReference type="EMBL" id="MFF8280822.1"/>
    </source>
</evidence>
<dbReference type="InterPro" id="IPR041581">
    <property type="entry name" value="Glyoxalase_6"/>
</dbReference>
<dbReference type="InterPro" id="IPR037523">
    <property type="entry name" value="VOC_core"/>
</dbReference>
<feature type="region of interest" description="Disordered" evidence="1">
    <location>
        <begin position="102"/>
        <end position="140"/>
    </location>
</feature>
<dbReference type="Proteomes" id="UP001603013">
    <property type="component" value="Unassembled WGS sequence"/>
</dbReference>
<evidence type="ECO:0000259" key="2">
    <source>
        <dbReference type="PROSITE" id="PS51819"/>
    </source>
</evidence>
<feature type="domain" description="VOC" evidence="2">
    <location>
        <begin position="5"/>
        <end position="133"/>
    </location>
</feature>
<name>A0ABW6YLP6_9ACTN</name>
<dbReference type="Gene3D" id="3.10.180.10">
    <property type="entry name" value="2,3-Dihydroxybiphenyl 1,2-Dioxygenase, domain 1"/>
    <property type="match status" value="1"/>
</dbReference>
<reference evidence="3 4" key="1">
    <citation type="submission" date="2024-10" db="EMBL/GenBank/DDBJ databases">
        <title>The Natural Products Discovery Center: Release of the First 8490 Sequenced Strains for Exploring Actinobacteria Biosynthetic Diversity.</title>
        <authorList>
            <person name="Kalkreuter E."/>
            <person name="Kautsar S.A."/>
            <person name="Yang D."/>
            <person name="Bader C.D."/>
            <person name="Teijaro C.N."/>
            <person name="Fluegel L."/>
            <person name="Davis C.M."/>
            <person name="Simpson J.R."/>
            <person name="Lauterbach L."/>
            <person name="Steele A.D."/>
            <person name="Gui C."/>
            <person name="Meng S."/>
            <person name="Li G."/>
            <person name="Viehrig K."/>
            <person name="Ye F."/>
            <person name="Su P."/>
            <person name="Kiefer A.F."/>
            <person name="Nichols A."/>
            <person name="Cepeda A.J."/>
            <person name="Yan W."/>
            <person name="Fan B."/>
            <person name="Jiang Y."/>
            <person name="Adhikari A."/>
            <person name="Zheng C.-J."/>
            <person name="Schuster L."/>
            <person name="Cowan T.M."/>
            <person name="Smanski M.J."/>
            <person name="Chevrette M.G."/>
            <person name="De Carvalho L.P.S."/>
            <person name="Shen B."/>
        </authorList>
    </citation>
    <scope>NUCLEOTIDE SEQUENCE [LARGE SCALE GENOMIC DNA]</scope>
    <source>
        <strain evidence="3 4">NPDC015755</strain>
    </source>
</reference>
<dbReference type="PANTHER" id="PTHR35908">
    <property type="entry name" value="HYPOTHETICAL FUSION PROTEIN"/>
    <property type="match status" value="1"/>
</dbReference>
<organism evidence="3 4">
    <name type="scientific">Streptomyces lateritius</name>
    <dbReference type="NCBI Taxonomy" id="67313"/>
    <lineage>
        <taxon>Bacteria</taxon>
        <taxon>Bacillati</taxon>
        <taxon>Actinomycetota</taxon>
        <taxon>Actinomycetes</taxon>
        <taxon>Kitasatosporales</taxon>
        <taxon>Streptomycetaceae</taxon>
        <taxon>Streptomyces</taxon>
    </lineage>
</organism>
<dbReference type="SUPFAM" id="SSF54593">
    <property type="entry name" value="Glyoxalase/Bleomycin resistance protein/Dihydroxybiphenyl dioxygenase"/>
    <property type="match status" value="1"/>
</dbReference>
<keyword evidence="4" id="KW-1185">Reference proteome</keyword>
<dbReference type="Pfam" id="PF18029">
    <property type="entry name" value="Glyoxalase_6"/>
    <property type="match status" value="1"/>
</dbReference>
<proteinExistence type="predicted"/>
<dbReference type="InterPro" id="IPR029068">
    <property type="entry name" value="Glyas_Bleomycin-R_OHBP_Dase"/>
</dbReference>